<evidence type="ECO:0000313" key="3">
    <source>
        <dbReference type="Proteomes" id="UP001652625"/>
    </source>
</evidence>
<accession>A0ABM4DJJ6</accession>
<feature type="domain" description="Immunoglobulin" evidence="2">
    <location>
        <begin position="26"/>
        <end position="107"/>
    </location>
</feature>
<keyword evidence="3" id="KW-1185">Reference proteome</keyword>
<dbReference type="InterPro" id="IPR003599">
    <property type="entry name" value="Ig_sub"/>
</dbReference>
<dbReference type="InterPro" id="IPR013783">
    <property type="entry name" value="Ig-like_fold"/>
</dbReference>
<feature type="domain" description="Immunoglobulin" evidence="2">
    <location>
        <begin position="116"/>
        <end position="206"/>
    </location>
</feature>
<dbReference type="GeneID" id="136091276"/>
<reference evidence="4" key="1">
    <citation type="submission" date="2025-08" db="UniProtKB">
        <authorList>
            <consortium name="RefSeq"/>
        </authorList>
    </citation>
    <scope>IDENTIFICATION</scope>
</reference>
<keyword evidence="1" id="KW-0472">Membrane</keyword>
<dbReference type="SUPFAM" id="SSF48726">
    <property type="entry name" value="Immunoglobulin"/>
    <property type="match status" value="2"/>
</dbReference>
<sequence length="438" mass="49819">MFLLNNNFWVFYLIIHLAKNQERIDIQEVKTCASGSAVLKIPMPIQSNLWPILWTKDGNTLAIESRHHFNASALTIVDATPNDGGIYCAQLLTNERNFQFYFKLIIADSRLTSLTPRKIIVAVGSNVTIKIEAKRHGNLAWTFNGDFLNANAESNYFKFLDPRDFDIINGGVLFIQNIQKRHSGVYLMAFNVQGCETTVTTQVEVFSTKLDSINDRKSEELIYDRILSVKSQPMFKTSVGMIVIIIAIIAVTAGVSSLITLWCLGLCKLLKKHWLKNSLSHFSKEIPKDHVLKRDQLNEVHNSNTNINFKKSATRALTNFGIKFNNYFGSVRNKLNNKNQGGYKILDEEVDSDDNTNVQVDIDGLSKTNSFYNLSFTDNLDSSHINTKHDCNTNKEDEDREKISSCEKKKLVKISSSFSSFIQINKKKHKENIFNTIR</sequence>
<keyword evidence="1" id="KW-1133">Transmembrane helix</keyword>
<evidence type="ECO:0000259" key="2">
    <source>
        <dbReference type="SMART" id="SM00409"/>
    </source>
</evidence>
<gene>
    <name evidence="4" type="primary">LOC136091276</name>
</gene>
<evidence type="ECO:0000256" key="1">
    <source>
        <dbReference type="SAM" id="Phobius"/>
    </source>
</evidence>
<organism evidence="3 4">
    <name type="scientific">Hydra vulgaris</name>
    <name type="common">Hydra</name>
    <name type="synonym">Hydra attenuata</name>
    <dbReference type="NCBI Taxonomy" id="6087"/>
    <lineage>
        <taxon>Eukaryota</taxon>
        <taxon>Metazoa</taxon>
        <taxon>Cnidaria</taxon>
        <taxon>Hydrozoa</taxon>
        <taxon>Hydroidolina</taxon>
        <taxon>Anthoathecata</taxon>
        <taxon>Aplanulata</taxon>
        <taxon>Hydridae</taxon>
        <taxon>Hydra</taxon>
    </lineage>
</organism>
<keyword evidence="1" id="KW-0812">Transmembrane</keyword>
<feature type="transmembrane region" description="Helical" evidence="1">
    <location>
        <begin position="239"/>
        <end position="267"/>
    </location>
</feature>
<dbReference type="Gene3D" id="2.60.40.10">
    <property type="entry name" value="Immunoglobulins"/>
    <property type="match status" value="1"/>
</dbReference>
<evidence type="ECO:0000313" key="4">
    <source>
        <dbReference type="RefSeq" id="XP_065674690.1"/>
    </source>
</evidence>
<dbReference type="SMART" id="SM00409">
    <property type="entry name" value="IG"/>
    <property type="match status" value="2"/>
</dbReference>
<dbReference type="InterPro" id="IPR036179">
    <property type="entry name" value="Ig-like_dom_sf"/>
</dbReference>
<protein>
    <submittedName>
        <fullName evidence="4">Uncharacterized protein LOC136091276</fullName>
    </submittedName>
</protein>
<dbReference type="Proteomes" id="UP001652625">
    <property type="component" value="Chromosome 15"/>
</dbReference>
<name>A0ABM4DJJ6_HYDVU</name>
<proteinExistence type="predicted"/>
<dbReference type="RefSeq" id="XP_065674690.1">
    <property type="nucleotide sequence ID" value="XM_065818618.1"/>
</dbReference>